<reference evidence="1 2" key="1">
    <citation type="submission" date="2018-09" db="EMBL/GenBank/DDBJ databases">
        <title>Metagenome Assembled Genomes from an Advanced Water Purification Facility.</title>
        <authorList>
            <person name="Stamps B.W."/>
            <person name="Spear J.R."/>
        </authorList>
    </citation>
    <scope>NUCLEOTIDE SEQUENCE [LARGE SCALE GENOMIC DNA]</scope>
    <source>
        <strain evidence="1">Bin_29_2</strain>
    </source>
</reference>
<dbReference type="EMBL" id="SSGD01000048">
    <property type="protein sequence ID" value="TXI56666.1"/>
    <property type="molecule type" value="Genomic_DNA"/>
</dbReference>
<dbReference type="AlphaFoldDB" id="A0A5C7Y507"/>
<organism evidence="1 2">
    <name type="scientific">Mycolicibacter arupensis</name>
    <dbReference type="NCBI Taxonomy" id="342002"/>
    <lineage>
        <taxon>Bacteria</taxon>
        <taxon>Bacillati</taxon>
        <taxon>Actinomycetota</taxon>
        <taxon>Actinomycetes</taxon>
        <taxon>Mycobacteriales</taxon>
        <taxon>Mycobacteriaceae</taxon>
        <taxon>Mycolicibacter</taxon>
    </lineage>
</organism>
<gene>
    <name evidence="1" type="ORF">E6Q54_09890</name>
</gene>
<comment type="caution">
    <text evidence="1">The sequence shown here is derived from an EMBL/GenBank/DDBJ whole genome shotgun (WGS) entry which is preliminary data.</text>
</comment>
<dbReference type="Proteomes" id="UP000321797">
    <property type="component" value="Unassembled WGS sequence"/>
</dbReference>
<dbReference type="RefSeq" id="WP_276760305.1">
    <property type="nucleotide sequence ID" value="NZ_SSGD01000048.1"/>
</dbReference>
<accession>A0A5C7Y507</accession>
<name>A0A5C7Y507_9MYCO</name>
<protein>
    <submittedName>
        <fullName evidence="1">Uncharacterized protein</fullName>
    </submittedName>
</protein>
<evidence type="ECO:0000313" key="2">
    <source>
        <dbReference type="Proteomes" id="UP000321797"/>
    </source>
</evidence>
<evidence type="ECO:0000313" key="1">
    <source>
        <dbReference type="EMBL" id="TXI56666.1"/>
    </source>
</evidence>
<sequence>MAATAIGGGIAGALLTATTQHTASPAASSTTTSTTTVDAHAQDVRLCTAYAIINSATPKPARSGPDLLPSVSALQVAIDANPGANQEIREALGSVVDTFYATMASLDGGVRTRGLAEPPTYDEARALAVYDRAWDACRLGE</sequence>
<proteinExistence type="predicted"/>